<comment type="similarity">
    <text evidence="4 11">Belongs to the NAD(P)-dependent epimerase/dehydratase family.</text>
</comment>
<gene>
    <name evidence="13" type="primary">galE</name>
    <name evidence="13" type="ORF">Spaf_1312</name>
</gene>
<dbReference type="Gene3D" id="3.40.50.720">
    <property type="entry name" value="NAD(P)-binding Rossmann-like Domain"/>
    <property type="match status" value="1"/>
</dbReference>
<organism evidence="13 14">
    <name type="scientific">Streptococcus parasanguinis FW213</name>
    <dbReference type="NCBI Taxonomy" id="1114965"/>
    <lineage>
        <taxon>Bacteria</taxon>
        <taxon>Bacillati</taxon>
        <taxon>Bacillota</taxon>
        <taxon>Bacilli</taxon>
        <taxon>Lactobacillales</taxon>
        <taxon>Streptococcaceae</taxon>
        <taxon>Streptococcus</taxon>
    </lineage>
</organism>
<dbReference type="Pfam" id="PF01370">
    <property type="entry name" value="Epimerase"/>
    <property type="match status" value="1"/>
</dbReference>
<evidence type="ECO:0000313" key="13">
    <source>
        <dbReference type="EMBL" id="AFJ26293.1"/>
    </source>
</evidence>
<dbReference type="InterPro" id="IPR001509">
    <property type="entry name" value="Epimerase_deHydtase"/>
</dbReference>
<dbReference type="HOGENOM" id="CLU_007383_1_10_9"/>
<dbReference type="PaxDb" id="1114965-Spaf_1312"/>
<name>I1ZML9_STRPA</name>
<comment type="pathway">
    <text evidence="3 11">Carbohydrate metabolism; galactose metabolism.</text>
</comment>
<dbReference type="InterPro" id="IPR005886">
    <property type="entry name" value="UDP_G4E"/>
</dbReference>
<evidence type="ECO:0000256" key="2">
    <source>
        <dbReference type="ARBA" id="ARBA00001911"/>
    </source>
</evidence>
<dbReference type="PANTHER" id="PTHR43725">
    <property type="entry name" value="UDP-GLUCOSE 4-EPIMERASE"/>
    <property type="match status" value="1"/>
</dbReference>
<dbReference type="GO" id="GO:0003978">
    <property type="term" value="F:UDP-glucose 4-epimerase activity"/>
    <property type="evidence" value="ECO:0007669"/>
    <property type="project" value="UniProtKB-UniRule"/>
</dbReference>
<evidence type="ECO:0000256" key="7">
    <source>
        <dbReference type="ARBA" id="ARBA00023027"/>
    </source>
</evidence>
<evidence type="ECO:0000256" key="11">
    <source>
        <dbReference type="RuleBase" id="RU366046"/>
    </source>
</evidence>
<sequence>MSVNRLARSLRVCWKMLESTREQQKDKLPLDALLRHFKCGEEAEIWYNKREDKEAKGKQMAILVLGGAGYIGSHMVDRLVNEGQEKVVVVDSLVTGHRAAVHPDAVFYQGDLADQDFMRTVFKEHADIDAVIHFAAYSLVAESMADPLKYFDNNTAGMVKLLEVMHECGVHYIVFSSTAATYGIPEEIPILETTPQKPINPYGESKLMMETIMRWADQAYGIKYVPLRYFNVAGAKPDGSIGEDHGPETHLLPIVLQVAQGKREKISIFGDDYQTPDGTNVRDYVHPFDLADAHLLAVEYLRKGNESTAFNLGSSTGFSNLQIVEAARKVTGHPIPLEMADRRPGDPDTLIASSEKARAILGWQPKFDNIETIIQTAWAWHSSHPDGYNDR</sequence>
<dbReference type="Proteomes" id="UP000002865">
    <property type="component" value="Chromosome"/>
</dbReference>
<comment type="subunit">
    <text evidence="11">Homodimer.</text>
</comment>
<dbReference type="UniPathway" id="UPA00214"/>
<dbReference type="KEGG" id="scf:Spaf_1312"/>
<evidence type="ECO:0000256" key="3">
    <source>
        <dbReference type="ARBA" id="ARBA00004947"/>
    </source>
</evidence>
<keyword evidence="8" id="KW-0299">Galactose metabolism</keyword>
<proteinExistence type="inferred from homology"/>
<comment type="catalytic activity">
    <reaction evidence="1 11">
        <text>UDP-alpha-D-glucose = UDP-alpha-D-galactose</text>
        <dbReference type="Rhea" id="RHEA:22168"/>
        <dbReference type="ChEBI" id="CHEBI:58885"/>
        <dbReference type="ChEBI" id="CHEBI:66914"/>
        <dbReference type="EC" id="5.1.3.2"/>
    </reaction>
</comment>
<evidence type="ECO:0000256" key="5">
    <source>
        <dbReference type="ARBA" id="ARBA00013189"/>
    </source>
</evidence>
<keyword evidence="9 11" id="KW-0413">Isomerase</keyword>
<dbReference type="CDD" id="cd05247">
    <property type="entry name" value="UDP_G4E_1_SDR_e"/>
    <property type="match status" value="1"/>
</dbReference>
<reference evidence="13 14" key="1">
    <citation type="journal article" date="2012" name="PLoS ONE">
        <title>Complete Genome and Transcriptomes of Streptococcus parasanguinis FW213: Phylogenic Relations and Potential Virulence Mechanisms.</title>
        <authorList>
            <person name="Geng J."/>
            <person name="Chiu C.H."/>
            <person name="Tang P."/>
            <person name="Chen Y."/>
            <person name="Shieh H.R."/>
            <person name="Hu S."/>
            <person name="Chen Y.Y."/>
        </authorList>
    </citation>
    <scope>NUCLEOTIDE SEQUENCE [LARGE SCALE GENOMIC DNA]</scope>
    <source>
        <strain evidence="13 14">FW213</strain>
    </source>
</reference>
<evidence type="ECO:0000256" key="4">
    <source>
        <dbReference type="ARBA" id="ARBA00007637"/>
    </source>
</evidence>
<evidence type="ECO:0000256" key="8">
    <source>
        <dbReference type="ARBA" id="ARBA00023144"/>
    </source>
</evidence>
<dbReference type="EMBL" id="CP003122">
    <property type="protein sequence ID" value="AFJ26293.1"/>
    <property type="molecule type" value="Genomic_DNA"/>
</dbReference>
<evidence type="ECO:0000256" key="9">
    <source>
        <dbReference type="ARBA" id="ARBA00023235"/>
    </source>
</evidence>
<dbReference type="SUPFAM" id="SSF51735">
    <property type="entry name" value="NAD(P)-binding Rossmann-fold domains"/>
    <property type="match status" value="1"/>
</dbReference>
<dbReference type="PATRIC" id="fig|1114965.3.peg.1264"/>
<keyword evidence="10 11" id="KW-0119">Carbohydrate metabolism</keyword>
<dbReference type="NCBIfam" id="TIGR01179">
    <property type="entry name" value="galE"/>
    <property type="match status" value="1"/>
</dbReference>
<evidence type="ECO:0000313" key="14">
    <source>
        <dbReference type="Proteomes" id="UP000002865"/>
    </source>
</evidence>
<dbReference type="EC" id="5.1.3.2" evidence="5 11"/>
<evidence type="ECO:0000256" key="6">
    <source>
        <dbReference type="ARBA" id="ARBA00018569"/>
    </source>
</evidence>
<evidence type="ECO:0000256" key="10">
    <source>
        <dbReference type="ARBA" id="ARBA00023277"/>
    </source>
</evidence>
<dbReference type="InterPro" id="IPR036291">
    <property type="entry name" value="NAD(P)-bd_dom_sf"/>
</dbReference>
<accession>I1ZML9</accession>
<protein>
    <recommendedName>
        <fullName evidence="6 11">UDP-glucose 4-epimerase</fullName>
        <ecNumber evidence="5 11">5.1.3.2</ecNumber>
    </recommendedName>
</protein>
<dbReference type="eggNOG" id="COG1087">
    <property type="taxonomic scope" value="Bacteria"/>
</dbReference>
<keyword evidence="7 11" id="KW-0520">NAD</keyword>
<feature type="domain" description="NAD-dependent epimerase/dehydratase" evidence="12">
    <location>
        <begin position="62"/>
        <end position="313"/>
    </location>
</feature>
<evidence type="ECO:0000259" key="12">
    <source>
        <dbReference type="Pfam" id="PF01370"/>
    </source>
</evidence>
<dbReference type="Gene3D" id="3.90.25.10">
    <property type="entry name" value="UDP-galactose 4-epimerase, domain 1"/>
    <property type="match status" value="1"/>
</dbReference>
<dbReference type="STRING" id="1114965.Spaf_1312"/>
<dbReference type="PANTHER" id="PTHR43725:SF53">
    <property type="entry name" value="UDP-ARABINOSE 4-EPIMERASE 1"/>
    <property type="match status" value="1"/>
</dbReference>
<evidence type="ECO:0000256" key="1">
    <source>
        <dbReference type="ARBA" id="ARBA00000083"/>
    </source>
</evidence>
<dbReference type="AlphaFoldDB" id="I1ZML9"/>
<comment type="cofactor">
    <cofactor evidence="2 11">
        <name>NAD(+)</name>
        <dbReference type="ChEBI" id="CHEBI:57540"/>
    </cofactor>
</comment>
<dbReference type="GO" id="GO:0033499">
    <property type="term" value="P:galactose catabolic process via UDP-galactose, Leloir pathway"/>
    <property type="evidence" value="ECO:0007669"/>
    <property type="project" value="TreeGrafter"/>
</dbReference>